<dbReference type="GeneID" id="63854174"/>
<dbReference type="PROSITE" id="PS50097">
    <property type="entry name" value="BTB"/>
    <property type="match status" value="1"/>
</dbReference>
<feature type="domain" description="BTB" evidence="1">
    <location>
        <begin position="89"/>
        <end position="162"/>
    </location>
</feature>
<sequence>MASYSDAHDACDTDKEDVAVELPPTDMAYEKVFIIVLCNPAKVAAKTQCKRIFFKKSTPRYSISHIPLQIGMLSWKSGTKKIWENRNAVDIIVKDSYGVNWGAHKAVITPNSRALERYVFTGKTQLEYTKTGKVKLTVNSVESFAIDALLQYEYFGRYILKGAASLSLAEKVPLNVKKLRIVPNSDVLRGHLAIHHLAELLENDSLADESFGHIQWVLAQKTVSLDDFIVFIHELFHSNGKYNTV</sequence>
<dbReference type="OrthoDB" id="10637695at2759"/>
<gene>
    <name evidence="2" type="ORF">K460DRAFT_406155</name>
</gene>
<evidence type="ECO:0000259" key="1">
    <source>
        <dbReference type="PROSITE" id="PS50097"/>
    </source>
</evidence>
<proteinExistence type="predicted"/>
<name>A0A9P4GHY5_9PLEO</name>
<dbReference type="EMBL" id="ML976616">
    <property type="protein sequence ID" value="KAF1845925.1"/>
    <property type="molecule type" value="Genomic_DNA"/>
</dbReference>
<protein>
    <recommendedName>
        <fullName evidence="1">BTB domain-containing protein</fullName>
    </recommendedName>
</protein>
<dbReference type="AlphaFoldDB" id="A0A9P4GHY5"/>
<evidence type="ECO:0000313" key="3">
    <source>
        <dbReference type="Proteomes" id="UP000800039"/>
    </source>
</evidence>
<keyword evidence="3" id="KW-1185">Reference proteome</keyword>
<accession>A0A9P4GHY5</accession>
<dbReference type="RefSeq" id="XP_040788488.1">
    <property type="nucleotide sequence ID" value="XM_040936924.1"/>
</dbReference>
<organism evidence="2 3">
    <name type="scientific">Cucurbitaria berberidis CBS 394.84</name>
    <dbReference type="NCBI Taxonomy" id="1168544"/>
    <lineage>
        <taxon>Eukaryota</taxon>
        <taxon>Fungi</taxon>
        <taxon>Dikarya</taxon>
        <taxon>Ascomycota</taxon>
        <taxon>Pezizomycotina</taxon>
        <taxon>Dothideomycetes</taxon>
        <taxon>Pleosporomycetidae</taxon>
        <taxon>Pleosporales</taxon>
        <taxon>Pleosporineae</taxon>
        <taxon>Cucurbitariaceae</taxon>
        <taxon>Cucurbitaria</taxon>
    </lineage>
</organism>
<reference evidence="2" key="1">
    <citation type="submission" date="2020-01" db="EMBL/GenBank/DDBJ databases">
        <authorList>
            <consortium name="DOE Joint Genome Institute"/>
            <person name="Haridas S."/>
            <person name="Albert R."/>
            <person name="Binder M."/>
            <person name="Bloem J."/>
            <person name="Labutti K."/>
            <person name="Salamov A."/>
            <person name="Andreopoulos B."/>
            <person name="Baker S.E."/>
            <person name="Barry K."/>
            <person name="Bills G."/>
            <person name="Bluhm B.H."/>
            <person name="Cannon C."/>
            <person name="Castanera R."/>
            <person name="Culley D.E."/>
            <person name="Daum C."/>
            <person name="Ezra D."/>
            <person name="Gonzalez J.B."/>
            <person name="Henrissat B."/>
            <person name="Kuo A."/>
            <person name="Liang C."/>
            <person name="Lipzen A."/>
            <person name="Lutzoni F."/>
            <person name="Magnuson J."/>
            <person name="Mondo S."/>
            <person name="Nolan M."/>
            <person name="Ohm R."/>
            <person name="Pangilinan J."/>
            <person name="Park H.-J."/>
            <person name="Ramirez L."/>
            <person name="Alfaro M."/>
            <person name="Sun H."/>
            <person name="Tritt A."/>
            <person name="Yoshinaga Y."/>
            <person name="Zwiers L.-H."/>
            <person name="Turgeon B.G."/>
            <person name="Goodwin S.B."/>
            <person name="Spatafora J.W."/>
            <person name="Crous P.W."/>
            <person name="Grigoriev I.V."/>
        </authorList>
    </citation>
    <scope>NUCLEOTIDE SEQUENCE</scope>
    <source>
        <strain evidence="2">CBS 394.84</strain>
    </source>
</reference>
<dbReference type="Proteomes" id="UP000800039">
    <property type="component" value="Unassembled WGS sequence"/>
</dbReference>
<evidence type="ECO:0000313" key="2">
    <source>
        <dbReference type="EMBL" id="KAF1845925.1"/>
    </source>
</evidence>
<comment type="caution">
    <text evidence="2">The sequence shown here is derived from an EMBL/GenBank/DDBJ whole genome shotgun (WGS) entry which is preliminary data.</text>
</comment>
<dbReference type="InterPro" id="IPR000210">
    <property type="entry name" value="BTB/POZ_dom"/>
</dbReference>